<accession>A0A662DBV3</accession>
<feature type="transmembrane region" description="Helical" evidence="5">
    <location>
        <begin position="58"/>
        <end position="80"/>
    </location>
</feature>
<dbReference type="InterPro" id="IPR051784">
    <property type="entry name" value="Nod_factor_ABC_transporter"/>
</dbReference>
<sequence>MKNSHPFSNFFYSLSGSLVIMEKDARIYYIKPPVIIFGILFPLFFLLAFALGRKVSSFILVPGMVSMSLFFTSSSVGPLITPWERTARTYERLLTTPISLFSLILGDAMAGFIFGILISLIPLFLGFTFFNVKVAHPFCLIGNMLLSSLCFSSLGVALSSSATEAPSQAMMLSSLVRFPLIFISGIFIPLNNLPNWGKIIATISPLTYTTDLLRFSLYDDGFYPIFLDLLMLVIFSILFFGLALKLHKKNLIKAI</sequence>
<keyword evidence="5" id="KW-1003">Cell membrane</keyword>
<reference evidence="7 8" key="1">
    <citation type="submission" date="2018-06" db="EMBL/GenBank/DDBJ databases">
        <title>Extensive metabolic versatility and redundancy in microbially diverse, dynamic hydrothermal sediments.</title>
        <authorList>
            <person name="Dombrowski N."/>
            <person name="Teske A."/>
            <person name="Baker B.J."/>
        </authorList>
    </citation>
    <scope>NUCLEOTIDE SEQUENCE [LARGE SCALE GENOMIC DNA]</scope>
    <source>
        <strain evidence="7">B19_G9</strain>
    </source>
</reference>
<dbReference type="Proteomes" id="UP000267654">
    <property type="component" value="Unassembled WGS sequence"/>
</dbReference>
<evidence type="ECO:0000313" key="7">
    <source>
        <dbReference type="EMBL" id="RLE12318.1"/>
    </source>
</evidence>
<dbReference type="GO" id="GO:0140359">
    <property type="term" value="F:ABC-type transporter activity"/>
    <property type="evidence" value="ECO:0007669"/>
    <property type="project" value="InterPro"/>
</dbReference>
<keyword evidence="3 5" id="KW-1133">Transmembrane helix</keyword>
<feature type="transmembrane region" description="Helical" evidence="5">
    <location>
        <begin position="100"/>
        <end position="129"/>
    </location>
</feature>
<feature type="transmembrane region" description="Helical" evidence="5">
    <location>
        <begin position="135"/>
        <end position="157"/>
    </location>
</feature>
<dbReference type="Pfam" id="PF01061">
    <property type="entry name" value="ABC2_membrane"/>
    <property type="match status" value="1"/>
</dbReference>
<feature type="transmembrane region" description="Helical" evidence="5">
    <location>
        <begin position="34"/>
        <end position="52"/>
    </location>
</feature>
<evidence type="ECO:0000313" key="8">
    <source>
        <dbReference type="Proteomes" id="UP000267654"/>
    </source>
</evidence>
<name>A0A662DBV3_UNCAE</name>
<evidence type="ECO:0000256" key="1">
    <source>
        <dbReference type="ARBA" id="ARBA00004141"/>
    </source>
</evidence>
<evidence type="ECO:0000256" key="3">
    <source>
        <dbReference type="ARBA" id="ARBA00022989"/>
    </source>
</evidence>
<dbReference type="EMBL" id="QMQB01000167">
    <property type="protein sequence ID" value="RLE12318.1"/>
    <property type="molecule type" value="Genomic_DNA"/>
</dbReference>
<keyword evidence="4 5" id="KW-0472">Membrane</keyword>
<dbReference type="InterPro" id="IPR000412">
    <property type="entry name" value="ABC_2_transport"/>
</dbReference>
<evidence type="ECO:0000256" key="4">
    <source>
        <dbReference type="ARBA" id="ARBA00023136"/>
    </source>
</evidence>
<protein>
    <recommendedName>
        <fullName evidence="5">Transport permease protein</fullName>
    </recommendedName>
</protein>
<keyword evidence="2 5" id="KW-0812">Transmembrane</keyword>
<comment type="similarity">
    <text evidence="5">Belongs to the ABC-2 integral membrane protein family.</text>
</comment>
<feature type="transmembrane region" description="Helical" evidence="5">
    <location>
        <begin position="222"/>
        <end position="244"/>
    </location>
</feature>
<evidence type="ECO:0000256" key="5">
    <source>
        <dbReference type="RuleBase" id="RU361157"/>
    </source>
</evidence>
<dbReference type="AlphaFoldDB" id="A0A662DBV3"/>
<comment type="subcellular location">
    <subcellularLocation>
        <location evidence="5">Cell membrane</location>
        <topology evidence="5">Multi-pass membrane protein</topology>
    </subcellularLocation>
    <subcellularLocation>
        <location evidence="1">Membrane</location>
        <topology evidence="1">Multi-pass membrane protein</topology>
    </subcellularLocation>
</comment>
<dbReference type="GO" id="GO:0043190">
    <property type="term" value="C:ATP-binding cassette (ABC) transporter complex"/>
    <property type="evidence" value="ECO:0007669"/>
    <property type="project" value="InterPro"/>
</dbReference>
<comment type="caution">
    <text evidence="7">The sequence shown here is derived from an EMBL/GenBank/DDBJ whole genome shotgun (WGS) entry which is preliminary data.</text>
</comment>
<dbReference type="PANTHER" id="PTHR43229">
    <property type="entry name" value="NODULATION PROTEIN J"/>
    <property type="match status" value="1"/>
</dbReference>
<dbReference type="PROSITE" id="PS51012">
    <property type="entry name" value="ABC_TM2"/>
    <property type="match status" value="1"/>
</dbReference>
<proteinExistence type="inferred from homology"/>
<dbReference type="PIRSF" id="PIRSF006648">
    <property type="entry name" value="DrrB"/>
    <property type="match status" value="1"/>
</dbReference>
<evidence type="ECO:0000259" key="6">
    <source>
        <dbReference type="PROSITE" id="PS51012"/>
    </source>
</evidence>
<dbReference type="InterPro" id="IPR047817">
    <property type="entry name" value="ABC2_TM_bact-type"/>
</dbReference>
<gene>
    <name evidence="7" type="ORF">DRI96_04720</name>
</gene>
<dbReference type="InterPro" id="IPR013525">
    <property type="entry name" value="ABC2_TM"/>
</dbReference>
<evidence type="ECO:0000256" key="2">
    <source>
        <dbReference type="ARBA" id="ARBA00022692"/>
    </source>
</evidence>
<dbReference type="PRINTS" id="PR00164">
    <property type="entry name" value="ABC2TRNSPORT"/>
</dbReference>
<organism evidence="7 8">
    <name type="scientific">Aerophobetes bacterium</name>
    <dbReference type="NCBI Taxonomy" id="2030807"/>
    <lineage>
        <taxon>Bacteria</taxon>
        <taxon>Candidatus Aerophobota</taxon>
    </lineage>
</organism>
<keyword evidence="5" id="KW-0813">Transport</keyword>
<dbReference type="PANTHER" id="PTHR43229:SF2">
    <property type="entry name" value="NODULATION PROTEIN J"/>
    <property type="match status" value="1"/>
</dbReference>
<feature type="transmembrane region" description="Helical" evidence="5">
    <location>
        <begin position="169"/>
        <end position="188"/>
    </location>
</feature>
<feature type="domain" description="ABC transmembrane type-2" evidence="6">
    <location>
        <begin position="24"/>
        <end position="250"/>
    </location>
</feature>